<protein>
    <submittedName>
        <fullName evidence="2">Uncharacterized protein</fullName>
    </submittedName>
</protein>
<dbReference type="EMBL" id="JAHLFE010000057">
    <property type="protein sequence ID" value="MBU3843817.1"/>
    <property type="molecule type" value="Genomic_DNA"/>
</dbReference>
<dbReference type="AlphaFoldDB" id="A0A948TFI4"/>
<evidence type="ECO:0000313" key="2">
    <source>
        <dbReference type="EMBL" id="MBU3843817.1"/>
    </source>
</evidence>
<name>A0A948TFI4_9GAMM</name>
<proteinExistence type="predicted"/>
<feature type="region of interest" description="Disordered" evidence="1">
    <location>
        <begin position="90"/>
        <end position="115"/>
    </location>
</feature>
<comment type="caution">
    <text evidence="2">The sequence shown here is derived from an EMBL/GenBank/DDBJ whole genome shotgun (WGS) entry which is preliminary data.</text>
</comment>
<organism evidence="2 3">
    <name type="scientific">Candidatus Anaerobiospirillum pullicola</name>
    <dbReference type="NCBI Taxonomy" id="2838451"/>
    <lineage>
        <taxon>Bacteria</taxon>
        <taxon>Pseudomonadati</taxon>
        <taxon>Pseudomonadota</taxon>
        <taxon>Gammaproteobacteria</taxon>
        <taxon>Aeromonadales</taxon>
        <taxon>Succinivibrionaceae</taxon>
        <taxon>Anaerobiospirillum</taxon>
    </lineage>
</organism>
<feature type="compositionally biased region" description="Polar residues" evidence="1">
    <location>
        <begin position="103"/>
        <end position="114"/>
    </location>
</feature>
<dbReference type="Proteomes" id="UP000733611">
    <property type="component" value="Unassembled WGS sequence"/>
</dbReference>
<reference evidence="2" key="1">
    <citation type="journal article" date="2021" name="PeerJ">
        <title>Extensive microbial diversity within the chicken gut microbiome revealed by metagenomics and culture.</title>
        <authorList>
            <person name="Gilroy R."/>
            <person name="Ravi A."/>
            <person name="Getino M."/>
            <person name="Pursley I."/>
            <person name="Horton D.L."/>
            <person name="Alikhan N.F."/>
            <person name="Baker D."/>
            <person name="Gharbi K."/>
            <person name="Hall N."/>
            <person name="Watson M."/>
            <person name="Adriaenssens E.M."/>
            <person name="Foster-Nyarko E."/>
            <person name="Jarju S."/>
            <person name="Secka A."/>
            <person name="Antonio M."/>
            <person name="Oren A."/>
            <person name="Chaudhuri R.R."/>
            <person name="La Ragione R."/>
            <person name="Hildebrand F."/>
            <person name="Pallen M.J."/>
        </authorList>
    </citation>
    <scope>NUCLEOTIDE SEQUENCE</scope>
    <source>
        <strain evidence="2">378</strain>
    </source>
</reference>
<evidence type="ECO:0000313" key="3">
    <source>
        <dbReference type="Proteomes" id="UP000733611"/>
    </source>
</evidence>
<reference evidence="2" key="2">
    <citation type="submission" date="2021-04" db="EMBL/GenBank/DDBJ databases">
        <authorList>
            <person name="Gilroy R."/>
        </authorList>
    </citation>
    <scope>NUCLEOTIDE SEQUENCE</scope>
    <source>
        <strain evidence="2">378</strain>
    </source>
</reference>
<sequence>MTNHSSSAASTVPADKKHNQLAQPFWPSDARSNARMVSPAGLAASDNASYLDSRLTGDIVGLNDADAAAFANAIFWEQPPESEFAELLTTEEQASGSGKYEASSYTQPADSAQEQLGRERFAAEDAGYDYNLGCCGTGDIPLEYYTAMPENLEGFVPEAEFFDMPDYDESEAPVSAKAEDAEDYFLIDPEYDTAVAKAAHHSRCPAPEP</sequence>
<gene>
    <name evidence="2" type="ORF">H9847_02940</name>
</gene>
<accession>A0A948TFI4</accession>
<evidence type="ECO:0000256" key="1">
    <source>
        <dbReference type="SAM" id="MobiDB-lite"/>
    </source>
</evidence>